<feature type="region of interest" description="Disordered" evidence="1">
    <location>
        <begin position="25"/>
        <end position="95"/>
    </location>
</feature>
<dbReference type="EMBL" id="BQKI01000093">
    <property type="protein sequence ID" value="GJN37121.1"/>
    <property type="molecule type" value="Genomic_DNA"/>
</dbReference>
<accession>A0AAV5FQ65</accession>
<name>A0AAV5FQ65_ELECO</name>
<comment type="caution">
    <text evidence="2">The sequence shown here is derived from an EMBL/GenBank/DDBJ whole genome shotgun (WGS) entry which is preliminary data.</text>
</comment>
<sequence>MHPNRRTIKSPVAIAGSARTLTATLNSATRWARDGPGEPSPASSPSSESPASFRASGGGGGGVGSRGGWGTGRGGGGEGARGGEREGADQIGLLSQSGTDLRLGVAPSGMAPAAAARGLGTGRRGAVGASACFGIEEDE</sequence>
<gene>
    <name evidence="2" type="primary">gb26046</name>
    <name evidence="2" type="ORF">PR202_gb26046</name>
</gene>
<protein>
    <submittedName>
        <fullName evidence="2">Uncharacterized protein</fullName>
    </submittedName>
</protein>
<evidence type="ECO:0000313" key="2">
    <source>
        <dbReference type="EMBL" id="GJN37121.1"/>
    </source>
</evidence>
<organism evidence="2 3">
    <name type="scientific">Eleusine coracana subsp. coracana</name>
    <dbReference type="NCBI Taxonomy" id="191504"/>
    <lineage>
        <taxon>Eukaryota</taxon>
        <taxon>Viridiplantae</taxon>
        <taxon>Streptophyta</taxon>
        <taxon>Embryophyta</taxon>
        <taxon>Tracheophyta</taxon>
        <taxon>Spermatophyta</taxon>
        <taxon>Magnoliopsida</taxon>
        <taxon>Liliopsida</taxon>
        <taxon>Poales</taxon>
        <taxon>Poaceae</taxon>
        <taxon>PACMAD clade</taxon>
        <taxon>Chloridoideae</taxon>
        <taxon>Cynodonteae</taxon>
        <taxon>Eleusininae</taxon>
        <taxon>Eleusine</taxon>
    </lineage>
</organism>
<keyword evidence="3" id="KW-1185">Reference proteome</keyword>
<evidence type="ECO:0000313" key="3">
    <source>
        <dbReference type="Proteomes" id="UP001054889"/>
    </source>
</evidence>
<proteinExistence type="predicted"/>
<reference evidence="2" key="1">
    <citation type="journal article" date="2018" name="DNA Res.">
        <title>Multiple hybrid de novo genome assembly of finger millet, an orphan allotetraploid crop.</title>
        <authorList>
            <person name="Hatakeyama M."/>
            <person name="Aluri S."/>
            <person name="Balachadran M.T."/>
            <person name="Sivarajan S.R."/>
            <person name="Patrignani A."/>
            <person name="Gruter S."/>
            <person name="Poveda L."/>
            <person name="Shimizu-Inatsugi R."/>
            <person name="Baeten J."/>
            <person name="Francoijs K.J."/>
            <person name="Nataraja K.N."/>
            <person name="Reddy Y.A.N."/>
            <person name="Phadnis S."/>
            <person name="Ravikumar R.L."/>
            <person name="Schlapbach R."/>
            <person name="Sreeman S.M."/>
            <person name="Shimizu K.K."/>
        </authorList>
    </citation>
    <scope>NUCLEOTIDE SEQUENCE</scope>
</reference>
<dbReference type="Proteomes" id="UP001054889">
    <property type="component" value="Unassembled WGS sequence"/>
</dbReference>
<feature type="compositionally biased region" description="Low complexity" evidence="1">
    <location>
        <begin position="40"/>
        <end position="52"/>
    </location>
</feature>
<dbReference type="AlphaFoldDB" id="A0AAV5FQ65"/>
<feature type="compositionally biased region" description="Gly residues" evidence="1">
    <location>
        <begin position="56"/>
        <end position="80"/>
    </location>
</feature>
<reference evidence="2" key="2">
    <citation type="submission" date="2021-12" db="EMBL/GenBank/DDBJ databases">
        <title>Resequencing data analysis of finger millet.</title>
        <authorList>
            <person name="Hatakeyama M."/>
            <person name="Aluri S."/>
            <person name="Balachadran M.T."/>
            <person name="Sivarajan S.R."/>
            <person name="Poveda L."/>
            <person name="Shimizu-Inatsugi R."/>
            <person name="Schlapbach R."/>
            <person name="Sreeman S.M."/>
            <person name="Shimizu K.K."/>
        </authorList>
    </citation>
    <scope>NUCLEOTIDE SEQUENCE</scope>
</reference>
<evidence type="ECO:0000256" key="1">
    <source>
        <dbReference type="SAM" id="MobiDB-lite"/>
    </source>
</evidence>